<dbReference type="OrthoDB" id="10590199at2759"/>
<feature type="region of interest" description="Disordered" evidence="1">
    <location>
        <begin position="356"/>
        <end position="505"/>
    </location>
</feature>
<accession>A0A8E0RX71</accession>
<feature type="compositionally biased region" description="Basic and acidic residues" evidence="1">
    <location>
        <begin position="607"/>
        <end position="622"/>
    </location>
</feature>
<feature type="compositionally biased region" description="Polar residues" evidence="1">
    <location>
        <begin position="381"/>
        <end position="393"/>
    </location>
</feature>
<evidence type="ECO:0000313" key="3">
    <source>
        <dbReference type="EMBL" id="KAA0193079.1"/>
    </source>
</evidence>
<evidence type="ECO:0000256" key="2">
    <source>
        <dbReference type="SAM" id="SignalP"/>
    </source>
</evidence>
<feature type="compositionally biased region" description="Polar residues" evidence="1">
    <location>
        <begin position="443"/>
        <end position="469"/>
    </location>
</feature>
<feature type="compositionally biased region" description="Polar residues" evidence="1">
    <location>
        <begin position="576"/>
        <end position="591"/>
    </location>
</feature>
<proteinExistence type="predicted"/>
<evidence type="ECO:0000313" key="4">
    <source>
        <dbReference type="Proteomes" id="UP000728185"/>
    </source>
</evidence>
<organism evidence="3 4">
    <name type="scientific">Fasciolopsis buskii</name>
    <dbReference type="NCBI Taxonomy" id="27845"/>
    <lineage>
        <taxon>Eukaryota</taxon>
        <taxon>Metazoa</taxon>
        <taxon>Spiralia</taxon>
        <taxon>Lophotrochozoa</taxon>
        <taxon>Platyhelminthes</taxon>
        <taxon>Trematoda</taxon>
        <taxon>Digenea</taxon>
        <taxon>Plagiorchiida</taxon>
        <taxon>Echinostomata</taxon>
        <taxon>Echinostomatoidea</taxon>
        <taxon>Fasciolidae</taxon>
        <taxon>Fasciolopsis</taxon>
    </lineage>
</organism>
<feature type="compositionally biased region" description="Basic residues" evidence="1">
    <location>
        <begin position="142"/>
        <end position="152"/>
    </location>
</feature>
<feature type="compositionally biased region" description="Polar residues" evidence="1">
    <location>
        <begin position="250"/>
        <end position="269"/>
    </location>
</feature>
<feature type="compositionally biased region" description="Polar residues" evidence="1">
    <location>
        <begin position="627"/>
        <end position="636"/>
    </location>
</feature>
<gene>
    <name evidence="3" type="ORF">FBUS_03208</name>
</gene>
<feature type="signal peptide" evidence="2">
    <location>
        <begin position="1"/>
        <end position="25"/>
    </location>
</feature>
<feature type="region of interest" description="Disordered" evidence="1">
    <location>
        <begin position="546"/>
        <end position="665"/>
    </location>
</feature>
<feature type="compositionally biased region" description="Basic and acidic residues" evidence="1">
    <location>
        <begin position="318"/>
        <end position="330"/>
    </location>
</feature>
<dbReference type="EMBL" id="LUCM01005274">
    <property type="protein sequence ID" value="KAA0193079.1"/>
    <property type="molecule type" value="Genomic_DNA"/>
</dbReference>
<dbReference type="Proteomes" id="UP000728185">
    <property type="component" value="Unassembled WGS sequence"/>
</dbReference>
<dbReference type="AlphaFoldDB" id="A0A8E0RX71"/>
<keyword evidence="4" id="KW-1185">Reference proteome</keyword>
<sequence>MSALKTVSTLLFLLLPSAPRSSVQREGVDSSQLALQESESPPIASKMEDIEDLEGSPVLAARAEDWQSVSEGVETEEEEEGKQQFTTQPVPEVVDSEDLVASADSSVQECVTPPEGKVSPPSYQSKHESHSLVEESKAAKPSGKRSYKHTRTRKSESESSPSKYKDSVPSHEKITERAAGTGIGNKLPSTWAECARAIKRHYQEEESREKQAEKASNVHKDTNARTTGSPFEMDESRNSYSGYEADQEDNVVNKSTTFGQTSPVTTNSPELPDEIDSRWSAAGSPTEAISAQAPSKPELPNHGLFVGEGWPGQQQTAEGKRNDEHKDRNSPKWQNTMAEVYETTCEPEMWQIQLDHADQFTGTTRVPYDPVSHPPVPQMPVGNQTKPGSNRSTEPAGLDSSVNHGLFIGSGWPAVKQTREPKKEQEIDKQTDLDTERKIERSPSPQQSSVLPESERSASPQTSAVTQEATPFATPPTAVEFDDPLFGDFNNPWGGDVWEPESENSTTILHTEPALKPFWGTTEETKQCAEADQDHIISAEQQHTPCVQDDENGDTFDLSIPSSNPDVDRKEELPVSEQTTPQLMATSQTAPVTEHVESSAPMPNDLVQEKMESKEANMKPVEETTDEPQSPKTLTNEPEKRTSHENGTAKSKNKRRRHKKKKTLS</sequence>
<feature type="compositionally biased region" description="Basic residues" evidence="1">
    <location>
        <begin position="651"/>
        <end position="665"/>
    </location>
</feature>
<feature type="compositionally biased region" description="Basic and acidic residues" evidence="1">
    <location>
        <begin position="202"/>
        <end position="223"/>
    </location>
</feature>
<feature type="compositionally biased region" description="Basic and acidic residues" evidence="1">
    <location>
        <begin position="417"/>
        <end position="441"/>
    </location>
</feature>
<feature type="compositionally biased region" description="Basic and acidic residues" evidence="1">
    <location>
        <begin position="153"/>
        <end position="176"/>
    </location>
</feature>
<name>A0A8E0RX71_9TREM</name>
<keyword evidence="2" id="KW-0732">Signal</keyword>
<feature type="compositionally biased region" description="Polar residues" evidence="1">
    <location>
        <begin position="19"/>
        <end position="39"/>
    </location>
</feature>
<comment type="caution">
    <text evidence="3">The sequence shown here is derived from an EMBL/GenBank/DDBJ whole genome shotgun (WGS) entry which is preliminary data.</text>
</comment>
<feature type="compositionally biased region" description="Basic and acidic residues" evidence="1">
    <location>
        <begin position="125"/>
        <end position="138"/>
    </location>
</feature>
<protein>
    <submittedName>
        <fullName evidence="3">Uncharacterized protein</fullName>
    </submittedName>
</protein>
<feature type="region of interest" description="Disordered" evidence="1">
    <location>
        <begin position="202"/>
        <end position="334"/>
    </location>
</feature>
<evidence type="ECO:0000256" key="1">
    <source>
        <dbReference type="SAM" id="MobiDB-lite"/>
    </source>
</evidence>
<feature type="chain" id="PRO_5034363862" evidence="2">
    <location>
        <begin position="26"/>
        <end position="665"/>
    </location>
</feature>
<reference evidence="3" key="1">
    <citation type="submission" date="2019-05" db="EMBL/GenBank/DDBJ databases">
        <title>Annotation for the trematode Fasciolopsis buski.</title>
        <authorList>
            <person name="Choi Y.-J."/>
        </authorList>
    </citation>
    <scope>NUCLEOTIDE SEQUENCE</scope>
    <source>
        <strain evidence="3">HT</strain>
        <tissue evidence="3">Whole worm</tissue>
    </source>
</reference>
<feature type="region of interest" description="Disordered" evidence="1">
    <location>
        <begin position="19"/>
        <end position="189"/>
    </location>
</feature>